<dbReference type="InterPro" id="IPR001245">
    <property type="entry name" value="Ser-Thr/Tyr_kinase_cat_dom"/>
</dbReference>
<feature type="compositionally biased region" description="Polar residues" evidence="5">
    <location>
        <begin position="177"/>
        <end position="198"/>
    </location>
</feature>
<dbReference type="GO" id="GO:0004674">
    <property type="term" value="F:protein serine/threonine kinase activity"/>
    <property type="evidence" value="ECO:0007669"/>
    <property type="project" value="TreeGrafter"/>
</dbReference>
<feature type="compositionally biased region" description="Basic and acidic residues" evidence="5">
    <location>
        <begin position="315"/>
        <end position="324"/>
    </location>
</feature>
<dbReference type="Proteomes" id="UP000054845">
    <property type="component" value="Unassembled WGS sequence"/>
</dbReference>
<feature type="compositionally biased region" description="Basic and acidic residues" evidence="5">
    <location>
        <begin position="94"/>
        <end position="103"/>
    </location>
</feature>
<dbReference type="SMART" id="SM00220">
    <property type="entry name" value="S_TKc"/>
    <property type="match status" value="1"/>
</dbReference>
<keyword evidence="2" id="KW-0547">Nucleotide-binding</keyword>
<feature type="region of interest" description="Disordered" evidence="5">
    <location>
        <begin position="314"/>
        <end position="697"/>
    </location>
</feature>
<evidence type="ECO:0000256" key="3">
    <source>
        <dbReference type="ARBA" id="ARBA00022777"/>
    </source>
</evidence>
<feature type="region of interest" description="Disordered" evidence="5">
    <location>
        <begin position="740"/>
        <end position="832"/>
    </location>
</feature>
<feature type="compositionally biased region" description="Acidic residues" evidence="5">
    <location>
        <begin position="484"/>
        <end position="505"/>
    </location>
</feature>
<evidence type="ECO:0000313" key="7">
    <source>
        <dbReference type="EMBL" id="CEH18298.1"/>
    </source>
</evidence>
<dbReference type="PROSITE" id="PS50011">
    <property type="entry name" value="PROTEIN_KINASE_DOM"/>
    <property type="match status" value="1"/>
</dbReference>
<dbReference type="Pfam" id="PF07714">
    <property type="entry name" value="PK_Tyr_Ser-Thr"/>
    <property type="match status" value="1"/>
</dbReference>
<reference evidence="7 8" key="1">
    <citation type="submission" date="2014-09" db="EMBL/GenBank/DDBJ databases">
        <authorList>
            <person name="Magalhaes I.L.F."/>
            <person name="Oliveira U."/>
            <person name="Santos F.R."/>
            <person name="Vidigal T.H.D.A."/>
            <person name="Brescovit A.D."/>
            <person name="Santos A.J."/>
        </authorList>
    </citation>
    <scope>NUCLEOTIDE SEQUENCE [LARGE SCALE GENOMIC DNA]</scope>
</reference>
<evidence type="ECO:0000256" key="1">
    <source>
        <dbReference type="ARBA" id="ARBA00022679"/>
    </source>
</evidence>
<dbReference type="PANTHER" id="PTHR44329">
    <property type="entry name" value="SERINE/THREONINE-PROTEIN KINASE TNNI3K-RELATED"/>
    <property type="match status" value="1"/>
</dbReference>
<feature type="compositionally biased region" description="Low complexity" evidence="5">
    <location>
        <begin position="134"/>
        <end position="145"/>
    </location>
</feature>
<keyword evidence="4" id="KW-0067">ATP-binding</keyword>
<feature type="compositionally biased region" description="Basic and acidic residues" evidence="5">
    <location>
        <begin position="230"/>
        <end position="242"/>
    </location>
</feature>
<feature type="domain" description="Protein kinase" evidence="6">
    <location>
        <begin position="859"/>
        <end position="1135"/>
    </location>
</feature>
<name>A0A0N7LB37_9BASI</name>
<feature type="region of interest" description="Disordered" evidence="5">
    <location>
        <begin position="1"/>
        <end position="269"/>
    </location>
</feature>
<proteinExistence type="predicted"/>
<feature type="compositionally biased region" description="Polar residues" evidence="5">
    <location>
        <begin position="41"/>
        <end position="53"/>
    </location>
</feature>
<evidence type="ECO:0000256" key="4">
    <source>
        <dbReference type="ARBA" id="ARBA00022840"/>
    </source>
</evidence>
<dbReference type="AlphaFoldDB" id="A0A0N7LB37"/>
<dbReference type="InterPro" id="IPR000719">
    <property type="entry name" value="Prot_kinase_dom"/>
</dbReference>
<dbReference type="InterPro" id="IPR011009">
    <property type="entry name" value="Kinase-like_dom_sf"/>
</dbReference>
<feature type="compositionally biased region" description="Polar residues" evidence="5">
    <location>
        <begin position="408"/>
        <end position="419"/>
    </location>
</feature>
<dbReference type="PANTHER" id="PTHR44329:SF288">
    <property type="entry name" value="MITOGEN-ACTIVATED PROTEIN KINASE KINASE KINASE 20"/>
    <property type="match status" value="1"/>
</dbReference>
<dbReference type="OrthoDB" id="4062651at2759"/>
<dbReference type="Gene3D" id="1.10.510.10">
    <property type="entry name" value="Transferase(Phosphotransferase) domain 1"/>
    <property type="match status" value="1"/>
</dbReference>
<keyword evidence="1" id="KW-0808">Transferase</keyword>
<keyword evidence="3 7" id="KW-0418">Kinase</keyword>
<evidence type="ECO:0000313" key="8">
    <source>
        <dbReference type="Proteomes" id="UP000054845"/>
    </source>
</evidence>
<feature type="compositionally biased region" description="Polar residues" evidence="5">
    <location>
        <begin position="386"/>
        <end position="399"/>
    </location>
</feature>
<feature type="compositionally biased region" description="Polar residues" evidence="5">
    <location>
        <begin position="334"/>
        <end position="345"/>
    </location>
</feature>
<feature type="compositionally biased region" description="Low complexity" evidence="5">
    <location>
        <begin position="58"/>
        <end position="75"/>
    </location>
</feature>
<dbReference type="GO" id="GO:0005524">
    <property type="term" value="F:ATP binding"/>
    <property type="evidence" value="ECO:0007669"/>
    <property type="project" value="UniProtKB-KW"/>
</dbReference>
<evidence type="ECO:0000256" key="2">
    <source>
        <dbReference type="ARBA" id="ARBA00022741"/>
    </source>
</evidence>
<dbReference type="SUPFAM" id="SSF56112">
    <property type="entry name" value="Protein kinase-like (PK-like)"/>
    <property type="match status" value="1"/>
</dbReference>
<dbReference type="InterPro" id="IPR008271">
    <property type="entry name" value="Ser/Thr_kinase_AS"/>
</dbReference>
<organism evidence="7 8">
    <name type="scientific">Ceraceosorus bombacis</name>
    <dbReference type="NCBI Taxonomy" id="401625"/>
    <lineage>
        <taxon>Eukaryota</taxon>
        <taxon>Fungi</taxon>
        <taxon>Dikarya</taxon>
        <taxon>Basidiomycota</taxon>
        <taxon>Ustilaginomycotina</taxon>
        <taxon>Exobasidiomycetes</taxon>
        <taxon>Ceraceosorales</taxon>
        <taxon>Ceraceosoraceae</taxon>
        <taxon>Ceraceosorus</taxon>
    </lineage>
</organism>
<keyword evidence="8" id="KW-1185">Reference proteome</keyword>
<dbReference type="STRING" id="401625.A0A0N7LB37"/>
<dbReference type="PROSITE" id="PS00108">
    <property type="entry name" value="PROTEIN_KINASE_ST"/>
    <property type="match status" value="1"/>
</dbReference>
<dbReference type="EMBL" id="CCYA01000270">
    <property type="protein sequence ID" value="CEH18298.1"/>
    <property type="molecule type" value="Genomic_DNA"/>
</dbReference>
<feature type="compositionally biased region" description="Acidic residues" evidence="5">
    <location>
        <begin position="248"/>
        <end position="258"/>
    </location>
</feature>
<sequence length="1141" mass="125627">MSHARRPVLEPIVANTPRRRQRQDRSTSSATQAASLRRIDNASTYRDNQNQDPDFSPSLSHRSSGSAQSSPASSPHQRKVAAGGGASGHSLRKMQIEEGEKARAARAGLKRKRGGGSGGGLGSRTNLVAAEMRSSPQPSTSKTPSGYSRRSKSRTRGETALPAATGNKDQRPVAVSHGSTSSLRNTMTRLELSDGSQDSGRRPMRRSASSPTGRRTLPIRKASWNQRPASSDHEASGEDHGHAPGAQSDDDFEEDETEEHQYTEGNEVSFRQTATFAQLMRLRLTHLSRINEDIGGDPWAVTKRDLGLSIIAARSRAESRESRRASSSRKAPHSVSSEYTDTSSNAEDKETSATHQTGRSVRGGKELCKSKGTSAVSPAVRRVRMANNSPATFAKSSPVRTRARARTSCGSRKSFQPSRLAQGPSPRLARTAPGRRKRNKRVAFSANDLRPSRRRAQGDGDGAGALSNASDENEEDSHGQRLTDDEDMEDSQDEYSSESFDEADPAGDSTFVIEEDEDLDQAEDDSMNVDADSPALPITRRASATLNKSRQQDIRSSLIAAREASRSQRAMAPPRISARAQSDSKDTRRRTSRSKGARDTDAATLDTVARVSDEEMAICSSPTKMRKLRNGKQLRLQRSRGEISSPATESDDEAGLESLRSSHSAGSGHEHHEDAPGSEDEAEEEEDDMMADPTSAKLSRLRLARLSALCEERDIPSQAKKAILVDRLLQWFKKQLRDEAGSLSDEAAPRSSSSISTVKPDDSQDEDVPPAAATKVRAGGRQAAKVRAVVVGAPSRKKSASHTPLLLRSTSKEPNSRPPSPVLDEDHQDAQPAEAVDELNGLDLEMLNLTDKEIAPFKLEKLDKIGSGGYKDVYIGNYRPSATASATNRGRAMKVAIADIRDDLTEMDIKELSLLRDLKHENIVRFIGVSIPEPPRHVPCMIVSEICTNGDLFDYVRNVEPPPAEEIFRIMLETAKGIEYLHSRDPAIIHRDIKSTNILVTSKKVVKINDFGLARVKNTRRSMMRSLVGTVNWQAAELWVPKPNYNEKVDVWSVAMTFWETLQWHEKVKKYPFEGMNEHQIYLEVGGPKRVRPKTASIRKRHGEGIVNLLDRMWDANPRNRPNMLGVVEELERLLEGIRER</sequence>
<protein>
    <submittedName>
        <fullName evidence="7">Tyrosine kinase specific for activated</fullName>
    </submittedName>
</protein>
<accession>A0A0N7LB37</accession>
<dbReference type="InterPro" id="IPR051681">
    <property type="entry name" value="Ser/Thr_Kinases-Pseudokinases"/>
</dbReference>
<evidence type="ECO:0000259" key="6">
    <source>
        <dbReference type="PROSITE" id="PS50011"/>
    </source>
</evidence>
<feature type="compositionally biased region" description="Acidic residues" evidence="5">
    <location>
        <begin position="676"/>
        <end position="690"/>
    </location>
</feature>
<feature type="compositionally biased region" description="Acidic residues" evidence="5">
    <location>
        <begin position="513"/>
        <end position="527"/>
    </location>
</feature>
<evidence type="ECO:0000256" key="5">
    <source>
        <dbReference type="SAM" id="MobiDB-lite"/>
    </source>
</evidence>
<feature type="compositionally biased region" description="Basic residues" evidence="5">
    <location>
        <begin position="624"/>
        <end position="638"/>
    </location>
</feature>